<dbReference type="GO" id="GO:0043565">
    <property type="term" value="F:sequence-specific DNA binding"/>
    <property type="evidence" value="ECO:0007669"/>
    <property type="project" value="InterPro"/>
</dbReference>
<dbReference type="InterPro" id="IPR018062">
    <property type="entry name" value="HTH_AraC-typ_CS"/>
</dbReference>
<dbReference type="InterPro" id="IPR018060">
    <property type="entry name" value="HTH_AraC"/>
</dbReference>
<dbReference type="InterPro" id="IPR020449">
    <property type="entry name" value="Tscrpt_reg_AraC-type_HTH"/>
</dbReference>
<keyword evidence="4" id="KW-0804">Transcription</keyword>
<protein>
    <submittedName>
        <fullName evidence="6">AraC family transcriptional regulator</fullName>
    </submittedName>
</protein>
<feature type="domain" description="HTH araC/xylS-type" evidence="5">
    <location>
        <begin position="203"/>
        <end position="301"/>
    </location>
</feature>
<dbReference type="SUPFAM" id="SSF46689">
    <property type="entry name" value="Homeodomain-like"/>
    <property type="match status" value="2"/>
</dbReference>
<dbReference type="PANTHER" id="PTHR43280">
    <property type="entry name" value="ARAC-FAMILY TRANSCRIPTIONAL REGULATOR"/>
    <property type="match status" value="1"/>
</dbReference>
<keyword evidence="2" id="KW-0238">DNA-binding</keyword>
<dbReference type="PROSITE" id="PS01124">
    <property type="entry name" value="HTH_ARAC_FAMILY_2"/>
    <property type="match status" value="1"/>
</dbReference>
<evidence type="ECO:0000313" key="7">
    <source>
        <dbReference type="Proteomes" id="UP000026941"/>
    </source>
</evidence>
<evidence type="ECO:0000259" key="5">
    <source>
        <dbReference type="PROSITE" id="PS01124"/>
    </source>
</evidence>
<dbReference type="PANTHER" id="PTHR43280:SF27">
    <property type="entry name" value="TRANSCRIPTIONAL REGULATOR MTLR"/>
    <property type="match status" value="1"/>
</dbReference>
<dbReference type="InterPro" id="IPR009057">
    <property type="entry name" value="Homeodomain-like_sf"/>
</dbReference>
<dbReference type="Proteomes" id="UP000026941">
    <property type="component" value="Unassembled WGS sequence"/>
</dbReference>
<evidence type="ECO:0000256" key="1">
    <source>
        <dbReference type="ARBA" id="ARBA00023015"/>
    </source>
</evidence>
<gene>
    <name evidence="6" type="ORF">RRH01S_29_00030</name>
</gene>
<dbReference type="Pfam" id="PF02311">
    <property type="entry name" value="AraC_binding"/>
    <property type="match status" value="1"/>
</dbReference>
<dbReference type="SMART" id="SM00342">
    <property type="entry name" value="HTH_ARAC"/>
    <property type="match status" value="1"/>
</dbReference>
<evidence type="ECO:0000256" key="3">
    <source>
        <dbReference type="ARBA" id="ARBA00023159"/>
    </source>
</evidence>
<evidence type="ECO:0000313" key="6">
    <source>
        <dbReference type="EMBL" id="GAJ96976.1"/>
    </source>
</evidence>
<evidence type="ECO:0000256" key="4">
    <source>
        <dbReference type="ARBA" id="ARBA00023163"/>
    </source>
</evidence>
<dbReference type="PRINTS" id="PR00032">
    <property type="entry name" value="HTHARAC"/>
</dbReference>
<comment type="caution">
    <text evidence="6">The sequence shown here is derived from an EMBL/GenBank/DDBJ whole genome shotgun (WGS) entry which is preliminary data.</text>
</comment>
<dbReference type="InterPro" id="IPR003313">
    <property type="entry name" value="AraC-bd"/>
</dbReference>
<dbReference type="CDD" id="cd06976">
    <property type="entry name" value="cupin_MtlR-like_N"/>
    <property type="match status" value="1"/>
</dbReference>
<evidence type="ECO:0000256" key="2">
    <source>
        <dbReference type="ARBA" id="ARBA00023125"/>
    </source>
</evidence>
<dbReference type="Pfam" id="PF12833">
    <property type="entry name" value="HTH_18"/>
    <property type="match status" value="1"/>
</dbReference>
<reference evidence="6 7" key="1">
    <citation type="submission" date="2014-05" db="EMBL/GenBank/DDBJ databases">
        <title>Whole genome shotgun sequence of Rhizobium rhizogenes NBRC 13257.</title>
        <authorList>
            <person name="Katano-Makiyama Y."/>
            <person name="Hosoyama A."/>
            <person name="Hashimoto M."/>
            <person name="Hosoyama Y."/>
            <person name="Noguchi M."/>
            <person name="Tsuchikane K."/>
            <person name="Kimura A."/>
            <person name="Ohji S."/>
            <person name="Ichikawa N."/>
            <person name="Yamazoe A."/>
            <person name="Fujita N."/>
        </authorList>
    </citation>
    <scope>NUCLEOTIDE SEQUENCE [LARGE SCALE GENOMIC DNA]</scope>
    <source>
        <strain evidence="6 7">NBRC 13257</strain>
    </source>
</reference>
<dbReference type="GO" id="GO:0003700">
    <property type="term" value="F:DNA-binding transcription factor activity"/>
    <property type="evidence" value="ECO:0007669"/>
    <property type="project" value="InterPro"/>
</dbReference>
<dbReference type="EMBL" id="BAYX01000029">
    <property type="protein sequence ID" value="GAJ96976.1"/>
    <property type="molecule type" value="Genomic_DNA"/>
</dbReference>
<name>A0AA87Q7C9_RHIRH</name>
<dbReference type="SUPFAM" id="SSF51182">
    <property type="entry name" value="RmlC-like cupins"/>
    <property type="match status" value="1"/>
</dbReference>
<keyword evidence="1" id="KW-0805">Transcription regulation</keyword>
<organism evidence="6 7">
    <name type="scientific">Rhizobium rhizogenes NBRC 13257</name>
    <dbReference type="NCBI Taxonomy" id="1220581"/>
    <lineage>
        <taxon>Bacteria</taxon>
        <taxon>Pseudomonadati</taxon>
        <taxon>Pseudomonadota</taxon>
        <taxon>Alphaproteobacteria</taxon>
        <taxon>Hyphomicrobiales</taxon>
        <taxon>Rhizobiaceae</taxon>
        <taxon>Rhizobium/Agrobacterium group</taxon>
        <taxon>Rhizobium</taxon>
    </lineage>
</organism>
<sequence length="312" mass="35305">MSSPTRSVQHRAPRKVAPQLAPKFEQILTTEHDTFVWRIDDYPWVRSLWNFHPEFEIHLIRKSSGTAYVGDYIGDFGPGDLTVIGSNLPHDWVSHIGKDDKIPGRDLVVQFDPDKLRQASQHLPEIKRLNSLLTTAQRGLRFSGATAQRAAHLLETIGKFDGLERLIRFLRVLELLADSKECEVLSSPEFAPNVDALTLNTMQRAILHINTHFTEKIQLPDVAAVANMATNRFSRFFIKNTGRSFTDYVVSLRIGRACRLLSESDKAVIDICYEVGYTNLSNFNRSFLRHVGKSPSAYRKAAHAKHVSVVTQ</sequence>
<dbReference type="Gene3D" id="1.10.10.60">
    <property type="entry name" value="Homeodomain-like"/>
    <property type="match status" value="2"/>
</dbReference>
<dbReference type="AlphaFoldDB" id="A0AA87Q7C9"/>
<keyword evidence="3" id="KW-0010">Activator</keyword>
<dbReference type="InterPro" id="IPR011051">
    <property type="entry name" value="RmlC_Cupin_sf"/>
</dbReference>
<dbReference type="RefSeq" id="WP_042477403.1">
    <property type="nucleotide sequence ID" value="NZ_BAYX01000029.1"/>
</dbReference>
<proteinExistence type="predicted"/>
<accession>A0AA87Q7C9</accession>
<dbReference type="PROSITE" id="PS00041">
    <property type="entry name" value="HTH_ARAC_FAMILY_1"/>
    <property type="match status" value="1"/>
</dbReference>